<accession>A0A6I7HJP5</accession>
<evidence type="ECO:0000256" key="2">
    <source>
        <dbReference type="ARBA" id="ARBA00023125"/>
    </source>
</evidence>
<reference evidence="6 7" key="1">
    <citation type="submission" date="2018-07" db="EMBL/GenBank/DDBJ databases">
        <title>Genomic Encyclopedia of Type Strains, Phase IV (KMG-IV): sequencing the most valuable type-strain genomes for metagenomic binning, comparative biology and taxonomic classification.</title>
        <authorList>
            <person name="Goeker M."/>
        </authorList>
    </citation>
    <scope>NUCLEOTIDE SEQUENCE [LARGE SCALE GENOMIC DNA]</scope>
    <source>
        <strain evidence="6 7">DSM 25528</strain>
    </source>
</reference>
<dbReference type="InterPro" id="IPR005471">
    <property type="entry name" value="Tscrpt_reg_IclR_N"/>
</dbReference>
<evidence type="ECO:0000259" key="4">
    <source>
        <dbReference type="PROSITE" id="PS51077"/>
    </source>
</evidence>
<dbReference type="GO" id="GO:0045892">
    <property type="term" value="P:negative regulation of DNA-templated transcription"/>
    <property type="evidence" value="ECO:0007669"/>
    <property type="project" value="TreeGrafter"/>
</dbReference>
<comment type="caution">
    <text evidence="6">The sequence shown here is derived from an EMBL/GenBank/DDBJ whole genome shotgun (WGS) entry which is preliminary data.</text>
</comment>
<dbReference type="InterPro" id="IPR014757">
    <property type="entry name" value="Tscrpt_reg_IclR_C"/>
</dbReference>
<proteinExistence type="predicted"/>
<evidence type="ECO:0000256" key="1">
    <source>
        <dbReference type="ARBA" id="ARBA00023015"/>
    </source>
</evidence>
<dbReference type="SUPFAM" id="SSF55781">
    <property type="entry name" value="GAF domain-like"/>
    <property type="match status" value="1"/>
</dbReference>
<keyword evidence="1" id="KW-0805">Transcription regulation</keyword>
<keyword evidence="3" id="KW-0804">Transcription</keyword>
<dbReference type="PROSITE" id="PS51078">
    <property type="entry name" value="ICLR_ED"/>
    <property type="match status" value="1"/>
</dbReference>
<feature type="domain" description="IclR-ED" evidence="5">
    <location>
        <begin position="61"/>
        <end position="250"/>
    </location>
</feature>
<dbReference type="InterPro" id="IPR050707">
    <property type="entry name" value="HTH_MetabolicPath_Reg"/>
</dbReference>
<keyword evidence="2" id="KW-0238">DNA-binding</keyword>
<dbReference type="InterPro" id="IPR036390">
    <property type="entry name" value="WH_DNA-bd_sf"/>
</dbReference>
<dbReference type="Pfam" id="PF09339">
    <property type="entry name" value="HTH_IclR"/>
    <property type="match status" value="1"/>
</dbReference>
<evidence type="ECO:0000313" key="7">
    <source>
        <dbReference type="Proteomes" id="UP000252582"/>
    </source>
</evidence>
<dbReference type="PANTHER" id="PTHR30136:SF24">
    <property type="entry name" value="HTH-TYPE TRANSCRIPTIONAL REPRESSOR ALLR"/>
    <property type="match status" value="1"/>
</dbReference>
<dbReference type="SMART" id="SM00346">
    <property type="entry name" value="HTH_ICLR"/>
    <property type="match status" value="1"/>
</dbReference>
<dbReference type="PROSITE" id="PS51077">
    <property type="entry name" value="HTH_ICLR"/>
    <property type="match status" value="1"/>
</dbReference>
<feature type="domain" description="HTH iclR-type" evidence="4">
    <location>
        <begin position="5"/>
        <end position="67"/>
    </location>
</feature>
<dbReference type="Gene3D" id="1.10.10.10">
    <property type="entry name" value="Winged helix-like DNA-binding domain superfamily/Winged helix DNA-binding domain"/>
    <property type="match status" value="1"/>
</dbReference>
<name>A0A6I7HJP5_9HYPH</name>
<gene>
    <name evidence="6" type="ORF">DFR48_108147</name>
</gene>
<dbReference type="RefSeq" id="WP_114364028.1">
    <property type="nucleotide sequence ID" value="NZ_QPIX01000008.1"/>
</dbReference>
<dbReference type="InterPro" id="IPR036388">
    <property type="entry name" value="WH-like_DNA-bd_sf"/>
</dbReference>
<dbReference type="GO" id="GO:0003700">
    <property type="term" value="F:DNA-binding transcription factor activity"/>
    <property type="evidence" value="ECO:0007669"/>
    <property type="project" value="TreeGrafter"/>
</dbReference>
<organism evidence="6 7">
    <name type="scientific">Ciceribacter lividus</name>
    <dbReference type="NCBI Taxonomy" id="1197950"/>
    <lineage>
        <taxon>Bacteria</taxon>
        <taxon>Pseudomonadati</taxon>
        <taxon>Pseudomonadota</taxon>
        <taxon>Alphaproteobacteria</taxon>
        <taxon>Hyphomicrobiales</taxon>
        <taxon>Rhizobiaceae</taxon>
        <taxon>Ciceribacter</taxon>
    </lineage>
</organism>
<evidence type="ECO:0000256" key="3">
    <source>
        <dbReference type="ARBA" id="ARBA00023163"/>
    </source>
</evidence>
<keyword evidence="7" id="KW-1185">Reference proteome</keyword>
<dbReference type="PANTHER" id="PTHR30136">
    <property type="entry name" value="HELIX-TURN-HELIX TRANSCRIPTIONAL REGULATOR, ICLR FAMILY"/>
    <property type="match status" value="1"/>
</dbReference>
<dbReference type="GO" id="GO:0003677">
    <property type="term" value="F:DNA binding"/>
    <property type="evidence" value="ECO:0007669"/>
    <property type="project" value="UniProtKB-KW"/>
</dbReference>
<dbReference type="AlphaFoldDB" id="A0A6I7HJP5"/>
<dbReference type="Proteomes" id="UP000252582">
    <property type="component" value="Unassembled WGS sequence"/>
</dbReference>
<evidence type="ECO:0000313" key="6">
    <source>
        <dbReference type="EMBL" id="RCW22625.1"/>
    </source>
</evidence>
<dbReference type="InterPro" id="IPR029016">
    <property type="entry name" value="GAF-like_dom_sf"/>
</dbReference>
<dbReference type="SUPFAM" id="SSF46785">
    <property type="entry name" value="Winged helix' DNA-binding domain"/>
    <property type="match status" value="1"/>
</dbReference>
<dbReference type="EMBL" id="QPIX01000008">
    <property type="protein sequence ID" value="RCW22625.1"/>
    <property type="molecule type" value="Genomic_DNA"/>
</dbReference>
<evidence type="ECO:0000259" key="5">
    <source>
        <dbReference type="PROSITE" id="PS51078"/>
    </source>
</evidence>
<protein>
    <submittedName>
        <fullName evidence="6">IclR family transcriptional regulator</fullName>
    </submittedName>
</protein>
<dbReference type="Pfam" id="PF01614">
    <property type="entry name" value="IclR_C"/>
    <property type="match status" value="1"/>
</dbReference>
<dbReference type="Gene3D" id="3.30.450.40">
    <property type="match status" value="1"/>
</dbReference>
<sequence>MGFMSTTVAKALSLLDFFSEAEPEIGLSELARRSGIDKATVHRMLVVMCDRGLVEQRGGARLYRLGAGVLRLARVRETAFPVTSVFQHSLDAISGEIGETAHASLISGRALATIGVSESNRGSRVSLVAGEILPMHSTASGLVILAFSKPEMVARILGETLIAKTSRTLTDPSVLNVRLQEIRLTGFAEADQTNEDDVYGIAVPVFDRDGAPVGALAVATPAHRMTNELRRQAIAALFREAEKVNHGTDGRPPAAFVAAASRFAQAQH</sequence>